<dbReference type="Proteomes" id="UP001219518">
    <property type="component" value="Unassembled WGS sequence"/>
</dbReference>
<organism evidence="8 9">
    <name type="scientific">Frankliniella fusca</name>
    <dbReference type="NCBI Taxonomy" id="407009"/>
    <lineage>
        <taxon>Eukaryota</taxon>
        <taxon>Metazoa</taxon>
        <taxon>Ecdysozoa</taxon>
        <taxon>Arthropoda</taxon>
        <taxon>Hexapoda</taxon>
        <taxon>Insecta</taxon>
        <taxon>Pterygota</taxon>
        <taxon>Neoptera</taxon>
        <taxon>Paraneoptera</taxon>
        <taxon>Thysanoptera</taxon>
        <taxon>Terebrantia</taxon>
        <taxon>Thripoidea</taxon>
        <taxon>Thripidae</taxon>
        <taxon>Frankliniella</taxon>
    </lineage>
</organism>
<evidence type="ECO:0000313" key="9">
    <source>
        <dbReference type="Proteomes" id="UP001219518"/>
    </source>
</evidence>
<protein>
    <recommendedName>
        <fullName evidence="3">tRNA (32-2'-O)-methyltransferase regulator THADA</fullName>
    </recommendedName>
</protein>
<name>A0AAE1I2N1_9NEOP</name>
<dbReference type="SUPFAM" id="SSF48371">
    <property type="entry name" value="ARM repeat"/>
    <property type="match status" value="2"/>
</dbReference>
<evidence type="ECO:0000256" key="2">
    <source>
        <dbReference type="ARBA" id="ARBA00022694"/>
    </source>
</evidence>
<dbReference type="InterPro" id="IPR019442">
    <property type="entry name" value="THADA/TRM732_DUF2428"/>
</dbReference>
<proteinExistence type="inferred from homology"/>
<evidence type="ECO:0000259" key="5">
    <source>
        <dbReference type="Pfam" id="PF10350"/>
    </source>
</evidence>
<dbReference type="PANTHER" id="PTHR14387:SF7">
    <property type="entry name" value="THYROID ADENOMA-ASSOCIATED PROTEIN"/>
    <property type="match status" value="1"/>
</dbReference>
<accession>A0AAE1I2N1</accession>
<dbReference type="GO" id="GO:0005829">
    <property type="term" value="C:cytosol"/>
    <property type="evidence" value="ECO:0007669"/>
    <property type="project" value="TreeGrafter"/>
</dbReference>
<comment type="similarity">
    <text evidence="1">Belongs to the THADA family.</text>
</comment>
<dbReference type="InterPro" id="IPR051954">
    <property type="entry name" value="tRNA_methyltransferase_THADA"/>
</dbReference>
<feature type="region of interest" description="Disordered" evidence="4">
    <location>
        <begin position="1"/>
        <end position="28"/>
    </location>
</feature>
<reference evidence="8" key="1">
    <citation type="submission" date="2021-07" db="EMBL/GenBank/DDBJ databases">
        <authorList>
            <person name="Catto M.A."/>
            <person name="Jacobson A."/>
            <person name="Kennedy G."/>
            <person name="Labadie P."/>
            <person name="Hunt B.G."/>
            <person name="Srinivasan R."/>
        </authorList>
    </citation>
    <scope>NUCLEOTIDE SEQUENCE</scope>
    <source>
        <strain evidence="8">PL_HMW_Pooled</strain>
        <tissue evidence="8">Head</tissue>
    </source>
</reference>
<evidence type="ECO:0000259" key="7">
    <source>
        <dbReference type="Pfam" id="PF25151"/>
    </source>
</evidence>
<dbReference type="InterPro" id="IPR056842">
    <property type="entry name" value="THADA-like_TPR_C"/>
</dbReference>
<dbReference type="EMBL" id="JAHWGI010001434">
    <property type="protein sequence ID" value="KAK3932204.1"/>
    <property type="molecule type" value="Genomic_DNA"/>
</dbReference>
<evidence type="ECO:0000259" key="6">
    <source>
        <dbReference type="Pfam" id="PF25150"/>
    </source>
</evidence>
<gene>
    <name evidence="8" type="ORF">KUF71_011532</name>
</gene>
<feature type="domain" description="DUF2428" evidence="5">
    <location>
        <begin position="887"/>
        <end position="1143"/>
    </location>
</feature>
<sequence>MNDPLQSEQLKQDPAVAKNMSRTRASETNNSLSGVIATSITVPDQFVQANILHNVTLSCNVEEQMDAVKKISSHLTLADNDISVVLDFNCVSIAADMYLKAPLKHPVKCALSKTFNLLNQHAKEASIKCLQEGLKRLMQEAVENEKDIAFLTIASSALLGCCENFKLGTDVLDTIALDVIVYLEKSLSMCESFLSSSITPMLKVEVCKAAHTISRIIITVFQQITTNPEDDLQILKLKLSLILNSAVQFMNRTDIPLDTRINFGFVLVLILDYLEGPQSWMQLLETKRNVQTVDELSILCICSGLLSGLKSDQFEMLHPSSKKAVISCILDVVLSVNELCIQESNVVLALWRVVQQLTRVLASNSKLVNYLQVAQIESIFKHLMGLLDHYIDAVRHLARAILENLMQVKDTFRVLGVDLGQKMAEAVRFAPETKRSRYVILSTMTAYMSTSEIMEKIPDVISYLLHAMQHTSMSSHVSGAFVAMSSADFKTLPYSQWYKTWVEPLFLVMLENDSIESPALEEALSKIVKMCPSVINEVFSAKDKEQNSELPRLKIMMTCVKLGRKQGVLVINNEEELWFGILPVSLLRCALWHECDKIRIAALGLIIETNRSTELFSQVDLTLLKSFLECNVNCEIPSFRQEALALMSKLFTRMKDSINLLKRHTKTKKKIDIDFSKILSQYKEFILWILPFCFCNLRVGSNYSRRIFILKLLIIVTDILKSDTLLFNDDCLQAMWTDENAFTLLSVILTDTYEDNKAMATKLLGSYPDSFLLFHIKTKRLQLFKKGCNLASSIRPADCISAAYLLELCCLHTLKTDDSSNHLSEAVFKAVTALKTQLESELNVAHHNILQAASKGPMYGTLFCIRHLLQLITDFSELKGEPRWQLLIKDLVSLCFKLDEIATPIVNSSSPEGHLPMDFNDSTSSSILQSKMISSPDRHPKVTAQMVLLCSWRTVKEVSLLLGKLSDCCPILPDPCGLLSEDEILAIGVHLTTLLEETKHRGAFEQAYVGFSLLAARLWRHPKPNLQELPQIWLSELLDAVQSNERTSSKFCATRRSAGVPYLVQALVSAELQTVGSPQSLQTTISQLLVCAADNDRHVECRTHALNILRALFRHAPLAEHVAPYISEGVVVAVSGFKCKSWAERNSATLLFSSLMTRIFGVRRSREELSSRNKMTGRVFFHRYPELYDFLLSELSQAVNAVNSGDVGQLAILHPILLLIGRLYPTSLEGMDTPMQLSSFVPLVRKCASNSVLKTRVLAAKAVVPLITTNLFVDYVDDLIKQMSFTHSGNLSHGIALQVFHLLANSAVLNSEQSLKIANQLNSWLSAILVCMSKSTCNPLRELILQIIELAVVNWFSSTSSAVWNSVKELLSVNVLALSGEKMNGSALGLSVLEMRATRVLLQLLIYIKDADLKLVVLKLLQHNNDEVLQETLVFLERLMRDHSPAIIEDFEDVVPDVFGGDKHWTVRLSQKAHSECNLAFRESKELGQRLLAIAKSKRYIQGRLALQVLAQVNPSLWCPDVDLRHLLLWCTSPNEGTSCAALSCFSSVLSYMVQCHDIVPEICECGCKLVISYCGEKKSTFSRKTAARFLVLHRKALDRQYSFLTDETVCELWITGVKLTCDDDASVRLEAALLSQAEIPSVPQKCLENLLENFSLVMRSSPANCLATLIVLALGPLPDSSYFEADEEKVFEKGDSNMFIEHEILTDLTLKHISYYVCNGVSLSPKQWNWVWTMIGGVDQEGISSAQYLFDAVRDHNNAGLVIDGSDWILPPAIVCSLRCLKKVEQVFFGAARGFTHEFPFITDKVFVLA</sequence>
<evidence type="ECO:0000256" key="4">
    <source>
        <dbReference type="SAM" id="MobiDB-lite"/>
    </source>
</evidence>
<dbReference type="Pfam" id="PF25151">
    <property type="entry name" value="TPR_Trm732_C"/>
    <property type="match status" value="1"/>
</dbReference>
<feature type="domain" description="tRNA (32-2'-O)-methyltransferase regulator THADA-like C-terminal TPR repeats region" evidence="7">
    <location>
        <begin position="1145"/>
        <end position="1302"/>
    </location>
</feature>
<keyword evidence="2" id="KW-0819">tRNA processing</keyword>
<dbReference type="Pfam" id="PF25150">
    <property type="entry name" value="TPR_Trm732"/>
    <property type="match status" value="1"/>
</dbReference>
<feature type="domain" description="tRNA (32-2'-O)-methyltransferase regulator THADA-like TPR repeats region" evidence="6">
    <location>
        <begin position="497"/>
        <end position="719"/>
    </location>
</feature>
<dbReference type="PANTHER" id="PTHR14387">
    <property type="entry name" value="THADA/DEATH RECEPTOR INTERACTING PROTEIN"/>
    <property type="match status" value="1"/>
</dbReference>
<comment type="caution">
    <text evidence="8">The sequence shown here is derived from an EMBL/GenBank/DDBJ whole genome shotgun (WGS) entry which is preliminary data.</text>
</comment>
<reference evidence="8" key="2">
    <citation type="journal article" date="2023" name="BMC Genomics">
        <title>Pest status, molecular evolution, and epigenetic factors derived from the genome assembly of Frankliniella fusca, a thysanopteran phytovirus vector.</title>
        <authorList>
            <person name="Catto M.A."/>
            <person name="Labadie P.E."/>
            <person name="Jacobson A.L."/>
            <person name="Kennedy G.G."/>
            <person name="Srinivasan R."/>
            <person name="Hunt B.G."/>
        </authorList>
    </citation>
    <scope>NUCLEOTIDE SEQUENCE</scope>
    <source>
        <strain evidence="8">PL_HMW_Pooled</strain>
    </source>
</reference>
<evidence type="ECO:0000256" key="3">
    <source>
        <dbReference type="ARBA" id="ARBA00035698"/>
    </source>
</evidence>
<evidence type="ECO:0000313" key="8">
    <source>
        <dbReference type="EMBL" id="KAK3932204.1"/>
    </source>
</evidence>
<dbReference type="InterPro" id="IPR016024">
    <property type="entry name" value="ARM-type_fold"/>
</dbReference>
<evidence type="ECO:0000256" key="1">
    <source>
        <dbReference type="ARBA" id="ARBA00010409"/>
    </source>
</evidence>
<dbReference type="GO" id="GO:0030488">
    <property type="term" value="P:tRNA methylation"/>
    <property type="evidence" value="ECO:0007669"/>
    <property type="project" value="TreeGrafter"/>
</dbReference>
<dbReference type="Pfam" id="PF10350">
    <property type="entry name" value="DUF2428"/>
    <property type="match status" value="1"/>
</dbReference>
<dbReference type="InterPro" id="IPR056843">
    <property type="entry name" value="THADA-like_TPR"/>
</dbReference>
<keyword evidence="9" id="KW-1185">Reference proteome</keyword>